<protein>
    <submittedName>
        <fullName evidence="1">Nicotinamide mononucleotide adenylyltransferase</fullName>
    </submittedName>
</protein>
<keyword evidence="1" id="KW-0548">Nucleotidyltransferase</keyword>
<dbReference type="GO" id="GO:0005737">
    <property type="term" value="C:cytoplasm"/>
    <property type="evidence" value="ECO:0007669"/>
    <property type="project" value="TreeGrafter"/>
</dbReference>
<name>A0A3B0YM43_9ZZZZ</name>
<proteinExistence type="predicted"/>
<dbReference type="AlphaFoldDB" id="A0A3B0YM43"/>
<gene>
    <name evidence="1" type="ORF">MNBD_GAMMA13-662</name>
</gene>
<keyword evidence="1" id="KW-0808">Transferase</keyword>
<dbReference type="GO" id="GO:0000309">
    <property type="term" value="F:nicotinamide-nucleotide adenylyltransferase activity"/>
    <property type="evidence" value="ECO:0007669"/>
    <property type="project" value="TreeGrafter"/>
</dbReference>
<reference evidence="1" key="1">
    <citation type="submission" date="2018-06" db="EMBL/GenBank/DDBJ databases">
        <authorList>
            <person name="Zhirakovskaya E."/>
        </authorList>
    </citation>
    <scope>NUCLEOTIDE SEQUENCE</scope>
</reference>
<accession>A0A3B0YM43</accession>
<dbReference type="PANTHER" id="PTHR31285">
    <property type="entry name" value="NICOTINAMIDE MONONUCLEOTIDE ADENYLYLTRANSFERASE"/>
    <property type="match status" value="1"/>
</dbReference>
<sequence length="467" mass="52219">METCCTLDTHQKALAINLDEAKYGTIAEIGAGQETARWFFQVGGAAGTIAKAMSAYDMKFSDSIYGTSSRYVSRDRLQSMLSHEYGLLNERLGEYRGGKCAFFAFANTVAARSFSQNRNGHGWLGIQFQRRPGEAPSQIDIHVQLKGQENVQDQETLGLLGVNLIYAALYLHASPEKLLISLLDQLSTDLLSIDMIDFLGPAFDEVDNRLMALRLVQHGLSSAAMFQADGKVVQPSDILYKKAVLVERSRFRPPTRLTMSLLDCAYKAFSQDAELSDDAIVVLSEMTLHNLGQGEDIDVQDYLQRAELLCALGKHVLISDYGEFYRLAQYLSGFTQMPIGVALGVPTLMQVFNEKYYQDLEGGILEAFGRLFKNDLRLYVCPSMDQKSGELTTVNNLQVGENLKHLYLHLLENGYIRELEAMNKSNLSIFSHDVLDKIRRSEPDWKDMVPETVAAIIQKKRLFGCSG</sequence>
<dbReference type="EMBL" id="UOFK01000113">
    <property type="protein sequence ID" value="VAW77203.1"/>
    <property type="molecule type" value="Genomic_DNA"/>
</dbReference>
<evidence type="ECO:0000313" key="1">
    <source>
        <dbReference type="EMBL" id="VAW77203.1"/>
    </source>
</evidence>
<dbReference type="GO" id="GO:0016887">
    <property type="term" value="F:ATP hydrolysis activity"/>
    <property type="evidence" value="ECO:0007669"/>
    <property type="project" value="TreeGrafter"/>
</dbReference>
<dbReference type="PANTHER" id="PTHR31285:SF0">
    <property type="entry name" value="NICOTINAMIDE MONONUCLEOTIDE ADENYLYLTRANSFERASE"/>
    <property type="match status" value="1"/>
</dbReference>
<organism evidence="1">
    <name type="scientific">hydrothermal vent metagenome</name>
    <dbReference type="NCBI Taxonomy" id="652676"/>
    <lineage>
        <taxon>unclassified sequences</taxon>
        <taxon>metagenomes</taxon>
        <taxon>ecological metagenomes</taxon>
    </lineage>
</organism>
<dbReference type="GO" id="GO:0005634">
    <property type="term" value="C:nucleus"/>
    <property type="evidence" value="ECO:0007669"/>
    <property type="project" value="TreeGrafter"/>
</dbReference>